<evidence type="ECO:0000313" key="1">
    <source>
        <dbReference type="EMBL" id="MEY2183188.1"/>
    </source>
</evidence>
<dbReference type="Gene3D" id="1.10.10.1400">
    <property type="entry name" value="Terminase, small subunit, N-terminal DNA-binding domain, HTH motif"/>
    <property type="match status" value="1"/>
</dbReference>
<organism evidence="1 2">
    <name type="scientific">Rhodanobacter humi</name>
    <dbReference type="NCBI Taxonomy" id="1888173"/>
    <lineage>
        <taxon>Bacteria</taxon>
        <taxon>Pseudomonadati</taxon>
        <taxon>Pseudomonadota</taxon>
        <taxon>Gammaproteobacteria</taxon>
        <taxon>Lysobacterales</taxon>
        <taxon>Rhodanobacteraceae</taxon>
        <taxon>Rhodanobacter</taxon>
    </lineage>
</organism>
<proteinExistence type="predicted"/>
<name>A0ABV4AV25_9GAMM</name>
<keyword evidence="2" id="KW-1185">Reference proteome</keyword>
<comment type="caution">
    <text evidence="1">The sequence shown here is derived from an EMBL/GenBank/DDBJ whole genome shotgun (WGS) entry which is preliminary data.</text>
</comment>
<sequence length="176" mass="19245">MPRELTPRQIAFVAAFQTGMPAAQAAVQAGYSPRSAKHTAYSLMHDNVLVRAELDKLRQKLVAEAEYNGAKAMADCESGMAFAIKTDNANAYVRAVELKMRLTGLLREKVDITIERVDLAGALAEARERAQLRLRCDPVQLIEGDFVAVPGVATDRPIDSESAARDFNANGLDWNL</sequence>
<accession>A0ABV4AV25</accession>
<dbReference type="Pfam" id="PF03592">
    <property type="entry name" value="Terminase_2"/>
    <property type="match status" value="1"/>
</dbReference>
<reference evidence="1 2" key="1">
    <citation type="submission" date="2024-07" db="EMBL/GenBank/DDBJ databases">
        <title>Molecular mechanisms and environmental adaptations of flagellar loss and biofilm growth of Rhodanobacter under environmental stress.</title>
        <authorList>
            <person name="Chen M."/>
        </authorList>
    </citation>
    <scope>NUCLEOTIDE SEQUENCE [LARGE SCALE GENOMIC DNA]</scope>
    <source>
        <strain evidence="1 2">RS22</strain>
    </source>
</reference>
<dbReference type="InterPro" id="IPR005335">
    <property type="entry name" value="Terminase_ssu"/>
</dbReference>
<gene>
    <name evidence="1" type="ORF">AB7878_12245</name>
</gene>
<dbReference type="InterPro" id="IPR038713">
    <property type="entry name" value="Terminase_Gp1_N_sf"/>
</dbReference>
<evidence type="ECO:0000313" key="2">
    <source>
        <dbReference type="Proteomes" id="UP001562159"/>
    </source>
</evidence>
<dbReference type="EMBL" id="JBGBPY010000001">
    <property type="protein sequence ID" value="MEY2183188.1"/>
    <property type="molecule type" value="Genomic_DNA"/>
</dbReference>
<dbReference type="Proteomes" id="UP001562159">
    <property type="component" value="Unassembled WGS sequence"/>
</dbReference>
<protein>
    <submittedName>
        <fullName evidence="1">Terminase small subunit</fullName>
    </submittedName>
</protein>